<evidence type="ECO:0000256" key="1">
    <source>
        <dbReference type="ARBA" id="ARBA00022723"/>
    </source>
</evidence>
<keyword evidence="3" id="KW-0862">Zinc</keyword>
<dbReference type="SUPFAM" id="SSF57903">
    <property type="entry name" value="FYVE/PHD zinc finger"/>
    <property type="match status" value="1"/>
</dbReference>
<feature type="compositionally biased region" description="Low complexity" evidence="5">
    <location>
        <begin position="113"/>
        <end position="126"/>
    </location>
</feature>
<dbReference type="InterPro" id="IPR013083">
    <property type="entry name" value="Znf_RING/FYVE/PHD"/>
</dbReference>
<dbReference type="GO" id="GO:0008270">
    <property type="term" value="F:zinc ion binding"/>
    <property type="evidence" value="ECO:0007669"/>
    <property type="project" value="UniProtKB-KW"/>
</dbReference>
<dbReference type="OrthoDB" id="436852at2759"/>
<evidence type="ECO:0000256" key="3">
    <source>
        <dbReference type="ARBA" id="ARBA00022833"/>
    </source>
</evidence>
<gene>
    <name evidence="7" type="ORF">K458DRAFT_443285</name>
</gene>
<feature type="compositionally biased region" description="Polar residues" evidence="5">
    <location>
        <begin position="158"/>
        <end position="173"/>
    </location>
</feature>
<feature type="region of interest" description="Disordered" evidence="5">
    <location>
        <begin position="286"/>
        <end position="310"/>
    </location>
</feature>
<evidence type="ECO:0000313" key="8">
    <source>
        <dbReference type="Proteomes" id="UP000799291"/>
    </source>
</evidence>
<dbReference type="InterPro" id="IPR019786">
    <property type="entry name" value="Zinc_finger_PHD-type_CS"/>
</dbReference>
<name>A0A6G1J0Q8_9PLEO</name>
<evidence type="ECO:0000256" key="4">
    <source>
        <dbReference type="ARBA" id="ARBA00022853"/>
    </source>
</evidence>
<dbReference type="InterPro" id="IPR011011">
    <property type="entry name" value="Znf_FYVE_PHD"/>
</dbReference>
<reference evidence="7" key="1">
    <citation type="journal article" date="2020" name="Stud. Mycol.">
        <title>101 Dothideomycetes genomes: a test case for predicting lifestyles and emergence of pathogens.</title>
        <authorList>
            <person name="Haridas S."/>
            <person name="Albert R."/>
            <person name="Binder M."/>
            <person name="Bloem J."/>
            <person name="Labutti K."/>
            <person name="Salamov A."/>
            <person name="Andreopoulos B."/>
            <person name="Baker S."/>
            <person name="Barry K."/>
            <person name="Bills G."/>
            <person name="Bluhm B."/>
            <person name="Cannon C."/>
            <person name="Castanera R."/>
            <person name="Culley D."/>
            <person name="Daum C."/>
            <person name="Ezra D."/>
            <person name="Gonzalez J."/>
            <person name="Henrissat B."/>
            <person name="Kuo A."/>
            <person name="Liang C."/>
            <person name="Lipzen A."/>
            <person name="Lutzoni F."/>
            <person name="Magnuson J."/>
            <person name="Mondo S."/>
            <person name="Nolan M."/>
            <person name="Ohm R."/>
            <person name="Pangilinan J."/>
            <person name="Park H.-J."/>
            <person name="Ramirez L."/>
            <person name="Alfaro M."/>
            <person name="Sun H."/>
            <person name="Tritt A."/>
            <person name="Yoshinaga Y."/>
            <person name="Zwiers L.-H."/>
            <person name="Turgeon B."/>
            <person name="Goodwin S."/>
            <person name="Spatafora J."/>
            <person name="Crous P."/>
            <person name="Grigoriev I."/>
        </authorList>
    </citation>
    <scope>NUCLEOTIDE SEQUENCE</scope>
    <source>
        <strain evidence="7">CBS 122367</strain>
    </source>
</reference>
<sequence length="745" mass="81475">MSLDQQIYGSTDWHLPSPSSTPKSGTFPDATLKTPKTEAFPQSHFLDAWSTPRVNGHQTPAQTPSFVLSTPIDRPSTSHNQTVRTPEDPEFHVNYLAASNLPLPPVEPSRRLSSSPDPHSAGSSGPTPREHPSTRPRPHSMDTSQMQTPPPTRDATSRRSLQQNTGNEFSTPATVIARTPGQMLPSEGLFNQTPFGFPGLQFSPDMMQFPSTVPMSAPPLPHSRLLWDQPNDGSQMDVDIPLASDPFGPTPHKIDGNVNWPTFHTPANNQTHPQAFQGLHGMSSPGPVPSFATSNAGHGHNSRPNSFISTSGGVDPSMLFSFSSPGPTKTSFGSLAQIAHQPVDNRQPYETQLRDSMRERELARKTKSQHSRTSTNSSHASFEPAKPGLQRSNTDSGFRKSRPSSMESRSSGGAPAFNIPRRSSPLKGQSNGSLMAIPEVRRPKTRLIIDETGRARTETVPVDEGDDLRVGAEPPKDLRRQYPGLWADDDSDSETEELVTFSRNTSLNMPQRRSSKHARNDSNEITRSNSFKVPRPSSRPSSGVFDKSSFETIRPQRRFADNAHRRFSMMDFPTSFNDIKENADEAMPDSPGDALGALKKVVEGRHKRVDRSAQSTLKAHNQRWAQASADLAHSNNVSFDPFNNSFIASPANSATTPSTDRSSMSGDSTRCVCNGGDDGRSMVQCESCNKWLHMGCVGLNNNNLPPVYVCIFCTGNTPIARGGRVRGPIPAPFDSPLNHKAAYRR</sequence>
<feature type="compositionally biased region" description="Acidic residues" evidence="5">
    <location>
        <begin position="487"/>
        <end position="497"/>
    </location>
</feature>
<feature type="region of interest" description="Disordered" evidence="5">
    <location>
        <begin position="357"/>
        <end position="547"/>
    </location>
</feature>
<feature type="compositionally biased region" description="Basic and acidic residues" evidence="5">
    <location>
        <begin position="439"/>
        <end position="457"/>
    </location>
</feature>
<dbReference type="EMBL" id="MU005583">
    <property type="protein sequence ID" value="KAF2683729.1"/>
    <property type="molecule type" value="Genomic_DNA"/>
</dbReference>
<feature type="region of interest" description="Disordered" evidence="5">
    <location>
        <begin position="648"/>
        <end position="668"/>
    </location>
</feature>
<keyword evidence="1" id="KW-0479">Metal-binding</keyword>
<dbReference type="AlphaFoldDB" id="A0A6G1J0Q8"/>
<feature type="compositionally biased region" description="Polar residues" evidence="5">
    <location>
        <begin position="501"/>
        <end position="512"/>
    </location>
</feature>
<keyword evidence="8" id="KW-1185">Reference proteome</keyword>
<feature type="compositionally biased region" description="Polar residues" evidence="5">
    <location>
        <begin position="52"/>
        <end position="68"/>
    </location>
</feature>
<evidence type="ECO:0000259" key="6">
    <source>
        <dbReference type="SMART" id="SM00249"/>
    </source>
</evidence>
<accession>A0A6G1J0Q8</accession>
<dbReference type="PANTHER" id="PTHR46462:SF3">
    <property type="entry name" value="UPSET, ISOFORM A"/>
    <property type="match status" value="1"/>
</dbReference>
<dbReference type="Proteomes" id="UP000799291">
    <property type="component" value="Unassembled WGS sequence"/>
</dbReference>
<feature type="domain" description="Zinc finger PHD-type" evidence="6">
    <location>
        <begin position="670"/>
        <end position="714"/>
    </location>
</feature>
<feature type="compositionally biased region" description="Polar residues" evidence="5">
    <location>
        <begin position="371"/>
        <end position="380"/>
    </location>
</feature>
<evidence type="ECO:0000256" key="2">
    <source>
        <dbReference type="ARBA" id="ARBA00022771"/>
    </source>
</evidence>
<feature type="region of interest" description="Disordered" evidence="5">
    <location>
        <begin position="102"/>
        <end position="174"/>
    </location>
</feature>
<proteinExistence type="predicted"/>
<feature type="compositionally biased region" description="Polar residues" evidence="5">
    <location>
        <begin position="291"/>
        <end position="310"/>
    </location>
</feature>
<keyword evidence="2" id="KW-0863">Zinc-finger</keyword>
<dbReference type="PANTHER" id="PTHR46462">
    <property type="entry name" value="UPSET, ISOFORM A"/>
    <property type="match status" value="1"/>
</dbReference>
<protein>
    <recommendedName>
        <fullName evidence="6">Zinc finger PHD-type domain-containing protein</fullName>
    </recommendedName>
</protein>
<dbReference type="InterPro" id="IPR001965">
    <property type="entry name" value="Znf_PHD"/>
</dbReference>
<feature type="compositionally biased region" description="Basic and acidic residues" evidence="5">
    <location>
        <begin position="467"/>
        <end position="480"/>
    </location>
</feature>
<dbReference type="Pfam" id="PF20826">
    <property type="entry name" value="PHD_5"/>
    <property type="match status" value="1"/>
</dbReference>
<keyword evidence="4" id="KW-0156">Chromatin regulator</keyword>
<feature type="compositionally biased region" description="Polar residues" evidence="5">
    <location>
        <begin position="75"/>
        <end position="84"/>
    </location>
</feature>
<dbReference type="PROSITE" id="PS01359">
    <property type="entry name" value="ZF_PHD_1"/>
    <property type="match status" value="1"/>
</dbReference>
<feature type="region of interest" description="Disordered" evidence="5">
    <location>
        <begin position="1"/>
        <end position="86"/>
    </location>
</feature>
<organism evidence="7 8">
    <name type="scientific">Lentithecium fluviatile CBS 122367</name>
    <dbReference type="NCBI Taxonomy" id="1168545"/>
    <lineage>
        <taxon>Eukaryota</taxon>
        <taxon>Fungi</taxon>
        <taxon>Dikarya</taxon>
        <taxon>Ascomycota</taxon>
        <taxon>Pezizomycotina</taxon>
        <taxon>Dothideomycetes</taxon>
        <taxon>Pleosporomycetidae</taxon>
        <taxon>Pleosporales</taxon>
        <taxon>Massarineae</taxon>
        <taxon>Lentitheciaceae</taxon>
        <taxon>Lentithecium</taxon>
    </lineage>
</organism>
<dbReference type="SMART" id="SM00249">
    <property type="entry name" value="PHD"/>
    <property type="match status" value="1"/>
</dbReference>
<evidence type="ECO:0000313" key="7">
    <source>
        <dbReference type="EMBL" id="KAF2683729.1"/>
    </source>
</evidence>
<dbReference type="GO" id="GO:0006325">
    <property type="term" value="P:chromatin organization"/>
    <property type="evidence" value="ECO:0007669"/>
    <property type="project" value="UniProtKB-KW"/>
</dbReference>
<dbReference type="Gene3D" id="3.30.40.10">
    <property type="entry name" value="Zinc/RING finger domain, C3HC4 (zinc finger)"/>
    <property type="match status" value="1"/>
</dbReference>
<evidence type="ECO:0000256" key="5">
    <source>
        <dbReference type="SAM" id="MobiDB-lite"/>
    </source>
</evidence>